<name>A0AAV4Y3V5_CAEEX</name>
<dbReference type="Proteomes" id="UP001054945">
    <property type="component" value="Unassembled WGS sequence"/>
</dbReference>
<gene>
    <name evidence="1" type="ORF">CEXT_429881</name>
</gene>
<reference evidence="1 2" key="1">
    <citation type="submission" date="2021-06" db="EMBL/GenBank/DDBJ databases">
        <title>Caerostris extrusa draft genome.</title>
        <authorList>
            <person name="Kono N."/>
            <person name="Arakawa K."/>
        </authorList>
    </citation>
    <scope>NUCLEOTIDE SEQUENCE [LARGE SCALE GENOMIC DNA]</scope>
</reference>
<organism evidence="1 2">
    <name type="scientific">Caerostris extrusa</name>
    <name type="common">Bark spider</name>
    <name type="synonym">Caerostris bankana</name>
    <dbReference type="NCBI Taxonomy" id="172846"/>
    <lineage>
        <taxon>Eukaryota</taxon>
        <taxon>Metazoa</taxon>
        <taxon>Ecdysozoa</taxon>
        <taxon>Arthropoda</taxon>
        <taxon>Chelicerata</taxon>
        <taxon>Arachnida</taxon>
        <taxon>Araneae</taxon>
        <taxon>Araneomorphae</taxon>
        <taxon>Entelegynae</taxon>
        <taxon>Araneoidea</taxon>
        <taxon>Araneidae</taxon>
        <taxon>Caerostris</taxon>
    </lineage>
</organism>
<evidence type="ECO:0000313" key="1">
    <source>
        <dbReference type="EMBL" id="GIZ01932.1"/>
    </source>
</evidence>
<feature type="non-terminal residue" evidence="1">
    <location>
        <position position="1"/>
    </location>
</feature>
<dbReference type="AlphaFoldDB" id="A0AAV4Y3V5"/>
<evidence type="ECO:0000313" key="2">
    <source>
        <dbReference type="Proteomes" id="UP001054945"/>
    </source>
</evidence>
<sequence>LYLSSTFSTSDVARQVNPTCLVYLHATIQRFVLPGSPFSSSNAYYRSPLLCIIHAVAILTSSTSSSHLSTGEVQQEVPISISTSYHPLYPSPKITLHPAPLNEAFQGFASLSSTQLPTAPSLFTLWNFYD</sequence>
<proteinExistence type="predicted"/>
<protein>
    <submittedName>
        <fullName evidence="1">Uncharacterized protein</fullName>
    </submittedName>
</protein>
<dbReference type="EMBL" id="BPLR01018738">
    <property type="protein sequence ID" value="GIZ01932.1"/>
    <property type="molecule type" value="Genomic_DNA"/>
</dbReference>
<accession>A0AAV4Y3V5</accession>
<keyword evidence="2" id="KW-1185">Reference proteome</keyword>
<comment type="caution">
    <text evidence="1">The sequence shown here is derived from an EMBL/GenBank/DDBJ whole genome shotgun (WGS) entry which is preliminary data.</text>
</comment>